<evidence type="ECO:0000259" key="2">
    <source>
        <dbReference type="Pfam" id="PF13588"/>
    </source>
</evidence>
<dbReference type="PANTHER" id="PTHR42998:SF1">
    <property type="entry name" value="TYPE I RESTRICTION ENZYME HINDI METHYLASE SUBUNIT"/>
    <property type="match status" value="1"/>
</dbReference>
<evidence type="ECO:0000313" key="3">
    <source>
        <dbReference type="EMBL" id="KDS94493.1"/>
    </source>
</evidence>
<sequence length="357" mass="40392">MSRPVVQSDAPHGGFAIVPPGKVLDFIDGATLRQDTPEEYVRQEILKSLVREYGYDKRDIRVEFPIKFGSRRVRVDIVVFPPDLRASEQTQSTAWLIIECKSAKVRPSMKKDGVEQMLSYMAACPNVEVGMWTNGEDMASYAFETGTSGQRVSVEIPDIPHCGDSAEAGTPRFDQLRPAASDSLLFAFRRAHSYIAGNQGMQKPEAFWELLKLIFCKIQDERDSSSPQFYATPKERQNMTGLMRCSSRIGKLFENVKTQYPQIFKPVEQIELDPKVLAYIVTQLQMFSLLDSDVDVKGKAYEEVVGSNLRGDRGEFFTPRNVCNMMVEMLDPSDKDLILETFIPRRIQTRASYDLAA</sequence>
<accession>A0ABR4SMP8</accession>
<dbReference type="Pfam" id="PF02384">
    <property type="entry name" value="N6_Mtase"/>
    <property type="match status" value="1"/>
</dbReference>
<keyword evidence="4" id="KW-1185">Reference proteome</keyword>
<organism evidence="3 4">
    <name type="scientific">Dermabacter hominis 1368</name>
    <dbReference type="NCBI Taxonomy" id="1450519"/>
    <lineage>
        <taxon>Bacteria</taxon>
        <taxon>Bacillati</taxon>
        <taxon>Actinomycetota</taxon>
        <taxon>Actinomycetes</taxon>
        <taxon>Micrococcales</taxon>
        <taxon>Dermabacteraceae</taxon>
        <taxon>Dermabacter</taxon>
    </lineage>
</organism>
<keyword evidence="3" id="KW-0378">Hydrolase</keyword>
<evidence type="ECO:0000313" key="4">
    <source>
        <dbReference type="Proteomes" id="UP000030182"/>
    </source>
</evidence>
<dbReference type="InterPro" id="IPR029464">
    <property type="entry name" value="HSDR_N"/>
</dbReference>
<dbReference type="PANTHER" id="PTHR42998">
    <property type="entry name" value="TYPE I RESTRICTION ENZYME HINDVIIP M PROTEIN-RELATED"/>
    <property type="match status" value="1"/>
</dbReference>
<dbReference type="EMBL" id="JDRS01000001">
    <property type="protein sequence ID" value="KDS94493.1"/>
    <property type="molecule type" value="Genomic_DNA"/>
</dbReference>
<proteinExistence type="predicted"/>
<comment type="caution">
    <text evidence="3">The sequence shown here is derived from an EMBL/GenBank/DDBJ whole genome shotgun (WGS) entry which is preliminary data.</text>
</comment>
<dbReference type="InterPro" id="IPR003356">
    <property type="entry name" value="DNA_methylase_A-5"/>
</dbReference>
<feature type="domain" description="DNA methylase adenine-specific" evidence="1">
    <location>
        <begin position="294"/>
        <end position="338"/>
    </location>
</feature>
<feature type="domain" description="Type I restriction enzyme R protein N-terminal" evidence="2">
    <location>
        <begin position="37"/>
        <end position="160"/>
    </location>
</feature>
<protein>
    <submittedName>
        <fullName evidence="3">Restriction endonuclease subunit M</fullName>
    </submittedName>
</protein>
<gene>
    <name evidence="3" type="ORF">DHOM_01610</name>
</gene>
<dbReference type="InterPro" id="IPR029063">
    <property type="entry name" value="SAM-dependent_MTases_sf"/>
</dbReference>
<dbReference type="Proteomes" id="UP000030182">
    <property type="component" value="Unassembled WGS sequence"/>
</dbReference>
<reference evidence="3 4" key="1">
    <citation type="submission" date="2014-01" db="EMBL/GenBank/DDBJ databases">
        <title>Draft genome sequence of the multidrug-resistant clinical isolate Dermabacter hominis 1368.</title>
        <authorList>
            <person name="Albersmeier A."/>
            <person name="Bomholt C."/>
            <person name="Glaub A."/>
            <person name="Ruckert C."/>
            <person name="Soriano F."/>
            <person name="Fernandez-Natal I."/>
            <person name="Tauch A."/>
        </authorList>
    </citation>
    <scope>NUCLEOTIDE SEQUENCE [LARGE SCALE GENOMIC DNA]</scope>
    <source>
        <strain evidence="3 4">1368</strain>
    </source>
</reference>
<evidence type="ECO:0000259" key="1">
    <source>
        <dbReference type="Pfam" id="PF02384"/>
    </source>
</evidence>
<dbReference type="Pfam" id="PF13588">
    <property type="entry name" value="HSDR_N_2"/>
    <property type="match status" value="1"/>
</dbReference>
<dbReference type="RefSeq" id="WP_016664105.1">
    <property type="nucleotide sequence ID" value="NZ_KN323183.1"/>
</dbReference>
<dbReference type="InterPro" id="IPR052916">
    <property type="entry name" value="Type-I_RE_MTase_Subunit"/>
</dbReference>
<name>A0ABR4SMP8_9MICO</name>
<dbReference type="Gene3D" id="3.40.50.150">
    <property type="entry name" value="Vaccinia Virus protein VP39"/>
    <property type="match status" value="1"/>
</dbReference>
<keyword evidence="3" id="KW-0255">Endonuclease</keyword>
<keyword evidence="3" id="KW-0540">Nuclease</keyword>
<dbReference type="SUPFAM" id="SSF53335">
    <property type="entry name" value="S-adenosyl-L-methionine-dependent methyltransferases"/>
    <property type="match status" value="1"/>
</dbReference>
<dbReference type="GO" id="GO:0004519">
    <property type="term" value="F:endonuclease activity"/>
    <property type="evidence" value="ECO:0007669"/>
    <property type="project" value="UniProtKB-KW"/>
</dbReference>